<feature type="domain" description="Plastocyanin-like" evidence="8">
    <location>
        <begin position="49"/>
        <end position="151"/>
    </location>
</feature>
<dbReference type="GO" id="GO:0005507">
    <property type="term" value="F:copper ion binding"/>
    <property type="evidence" value="ECO:0007669"/>
    <property type="project" value="InterPro"/>
</dbReference>
<evidence type="ECO:0000259" key="6">
    <source>
        <dbReference type="Pfam" id="PF00394"/>
    </source>
</evidence>
<feature type="domain" description="Plastocyanin-like" evidence="6">
    <location>
        <begin position="164"/>
        <end position="336"/>
    </location>
</feature>
<evidence type="ECO:0000256" key="3">
    <source>
        <dbReference type="ARBA" id="ARBA00023002"/>
    </source>
</evidence>
<dbReference type="InterPro" id="IPR008972">
    <property type="entry name" value="Cupredoxin"/>
</dbReference>
<dbReference type="PANTHER" id="PTHR11709:SF394">
    <property type="entry name" value="FI03373P-RELATED"/>
    <property type="match status" value="1"/>
</dbReference>
<dbReference type="Gene3D" id="2.60.40.420">
    <property type="entry name" value="Cupredoxins - blue copper proteins"/>
    <property type="match status" value="3"/>
</dbReference>
<evidence type="ECO:0000259" key="7">
    <source>
        <dbReference type="Pfam" id="PF07731"/>
    </source>
</evidence>
<evidence type="ECO:0000313" key="10">
    <source>
        <dbReference type="Proteomes" id="UP000663864"/>
    </source>
</evidence>
<evidence type="ECO:0000256" key="1">
    <source>
        <dbReference type="ARBA" id="ARBA00010609"/>
    </source>
</evidence>
<evidence type="ECO:0000256" key="2">
    <source>
        <dbReference type="ARBA" id="ARBA00022723"/>
    </source>
</evidence>
<dbReference type="CDD" id="cd04205">
    <property type="entry name" value="CuRO_2_LCC_like"/>
    <property type="match status" value="1"/>
</dbReference>
<dbReference type="InterPro" id="IPR001117">
    <property type="entry name" value="Cu-oxidase_2nd"/>
</dbReference>
<dbReference type="InterPro" id="IPR045087">
    <property type="entry name" value="Cu-oxidase_fam"/>
</dbReference>
<dbReference type="CDD" id="cd04206">
    <property type="entry name" value="CuRO_1_LCC_like"/>
    <property type="match status" value="1"/>
</dbReference>
<dbReference type="Pfam" id="PF00394">
    <property type="entry name" value="Cu-oxidase"/>
    <property type="match status" value="1"/>
</dbReference>
<dbReference type="InterPro" id="IPR011707">
    <property type="entry name" value="Cu-oxidase-like_N"/>
</dbReference>
<reference evidence="9" key="1">
    <citation type="submission" date="2021-02" db="EMBL/GenBank/DDBJ databases">
        <authorList>
            <person name="Nowell W R."/>
        </authorList>
    </citation>
    <scope>NUCLEOTIDE SEQUENCE</scope>
</reference>
<comment type="caution">
    <text evidence="9">The sequence shown here is derived from an EMBL/GenBank/DDBJ whole genome shotgun (WGS) entry which is preliminary data.</text>
</comment>
<feature type="signal peptide" evidence="5">
    <location>
        <begin position="1"/>
        <end position="20"/>
    </location>
</feature>
<evidence type="ECO:0000256" key="4">
    <source>
        <dbReference type="ARBA" id="ARBA00023008"/>
    </source>
</evidence>
<dbReference type="SUPFAM" id="SSF49503">
    <property type="entry name" value="Cupredoxins"/>
    <property type="match status" value="3"/>
</dbReference>
<feature type="chain" id="PRO_5033015590" evidence="5">
    <location>
        <begin position="21"/>
        <end position="659"/>
    </location>
</feature>
<sequence>MFVIVILFSVLFCHDISVHTALINYDLIVRSIPSNPDGYPRSVIIIHHANSSWNIDRPFPGPLIRARLGDQLRIRVQNKLRDQATAIHFHGLHMLANPWADGTEYITQCPILPHSSFIHEFNVTQTGTFWYHSHNAQQYADGLYGPIIIDGDSISQHYEYGSNDQTIMLQEWYHETWPDIMTAYQGPHGAYPGSVAIYPWPPTTFLINGHGRFDCRTNDCSRNDTWKDRCGNVFPVQCIPLRDPFFGPCIPDAHPIDEFQCLPGKQMRLRLINAASGIPFRFWIDQHNLTIVARDGSEIEPITVSYLHIPIGQRLDLIINCNQDPTSAYEIIVASRNSFQPPEIIIGQMPTMWTTARLVYPQSKANMRTTNVNEEMKINAEDPFFEYKYLKPLLPRRAKAAIRRVTLTFVVHWNNRTGIDALEEWAVNNITFEPPKEPLLQGIFLDGTDKHILATEYPGRVNNTHATYIEHFEYGQTYEVVMINNDPQEHPWHLHGYTMDFIAAGRLPNRELPPCNQPIPRSMDINLDSLLPPLNSTPPVLAVGDSFNAPRDSYVVFRFKADNAGPWYLHCHMDWHISPGMALAFSVGHKGSYRDLIQPPPKDFPTCGPRQILVYKSASSHIAPCTLFNSSMILILMVFVHFITLSIDILGDGGGGSQV</sequence>
<organism evidence="9 10">
    <name type="scientific">Rotaria sordida</name>
    <dbReference type="NCBI Taxonomy" id="392033"/>
    <lineage>
        <taxon>Eukaryota</taxon>
        <taxon>Metazoa</taxon>
        <taxon>Spiralia</taxon>
        <taxon>Gnathifera</taxon>
        <taxon>Rotifera</taxon>
        <taxon>Eurotatoria</taxon>
        <taxon>Bdelloidea</taxon>
        <taxon>Philodinida</taxon>
        <taxon>Philodinidae</taxon>
        <taxon>Rotaria</taxon>
    </lineage>
</organism>
<keyword evidence="2" id="KW-0479">Metal-binding</keyword>
<dbReference type="Proteomes" id="UP000663864">
    <property type="component" value="Unassembled WGS sequence"/>
</dbReference>
<feature type="domain" description="Plastocyanin-like" evidence="7">
    <location>
        <begin position="453"/>
        <end position="588"/>
    </location>
</feature>
<dbReference type="InterPro" id="IPR011706">
    <property type="entry name" value="Cu-oxidase_C"/>
</dbReference>
<dbReference type="InterPro" id="IPR033138">
    <property type="entry name" value="Cu_oxidase_CS"/>
</dbReference>
<dbReference type="GO" id="GO:0016491">
    <property type="term" value="F:oxidoreductase activity"/>
    <property type="evidence" value="ECO:0007669"/>
    <property type="project" value="UniProtKB-KW"/>
</dbReference>
<comment type="similarity">
    <text evidence="1">Belongs to the multicopper oxidase family.</text>
</comment>
<keyword evidence="3" id="KW-0560">Oxidoreductase</keyword>
<gene>
    <name evidence="9" type="ORF">ZHD862_LOCUS8132</name>
</gene>
<evidence type="ECO:0000259" key="8">
    <source>
        <dbReference type="Pfam" id="PF07732"/>
    </source>
</evidence>
<name>A0A814AK65_9BILA</name>
<keyword evidence="5" id="KW-0732">Signal</keyword>
<evidence type="ECO:0000256" key="5">
    <source>
        <dbReference type="SAM" id="SignalP"/>
    </source>
</evidence>
<accession>A0A814AK65</accession>
<dbReference type="Pfam" id="PF07732">
    <property type="entry name" value="Cu-oxidase_3"/>
    <property type="match status" value="1"/>
</dbReference>
<dbReference type="AlphaFoldDB" id="A0A814AK65"/>
<proteinExistence type="inferred from homology"/>
<dbReference type="PANTHER" id="PTHR11709">
    <property type="entry name" value="MULTI-COPPER OXIDASE"/>
    <property type="match status" value="1"/>
</dbReference>
<dbReference type="InterPro" id="IPR002355">
    <property type="entry name" value="Cu_oxidase_Cu_BS"/>
</dbReference>
<keyword evidence="4" id="KW-0186">Copper</keyword>
<dbReference type="Pfam" id="PF07731">
    <property type="entry name" value="Cu-oxidase_2"/>
    <property type="match status" value="1"/>
</dbReference>
<dbReference type="EMBL" id="CAJNOT010000257">
    <property type="protein sequence ID" value="CAF0915838.1"/>
    <property type="molecule type" value="Genomic_DNA"/>
</dbReference>
<dbReference type="PROSITE" id="PS00080">
    <property type="entry name" value="MULTICOPPER_OXIDASE2"/>
    <property type="match status" value="1"/>
</dbReference>
<dbReference type="PROSITE" id="PS00079">
    <property type="entry name" value="MULTICOPPER_OXIDASE1"/>
    <property type="match status" value="2"/>
</dbReference>
<evidence type="ECO:0000313" key="9">
    <source>
        <dbReference type="EMBL" id="CAF0915838.1"/>
    </source>
</evidence>
<protein>
    <submittedName>
        <fullName evidence="9">Uncharacterized protein</fullName>
    </submittedName>
</protein>